<evidence type="ECO:0000259" key="6">
    <source>
        <dbReference type="PROSITE" id="PS50006"/>
    </source>
</evidence>
<keyword evidence="5" id="KW-0808">Transferase</keyword>
<dbReference type="STRING" id="91928.A0A0D2BPS9"/>
<feature type="binding site" evidence="4">
    <location>
        <position position="142"/>
    </location>
    <ligand>
        <name>ATP</name>
        <dbReference type="ChEBI" id="CHEBI:30616"/>
    </ligand>
</feature>
<evidence type="ECO:0000256" key="4">
    <source>
        <dbReference type="PROSITE-ProRule" id="PRU10141"/>
    </source>
</evidence>
<dbReference type="Proteomes" id="UP000053328">
    <property type="component" value="Unassembled WGS sequence"/>
</dbReference>
<dbReference type="OrthoDB" id="74764at2759"/>
<dbReference type="AlphaFoldDB" id="A0A0D2BPS9"/>
<dbReference type="InterPro" id="IPR008271">
    <property type="entry name" value="Ser/Thr_kinase_AS"/>
</dbReference>
<reference evidence="8 9" key="1">
    <citation type="submission" date="2015-01" db="EMBL/GenBank/DDBJ databases">
        <title>The Genome Sequence of Exophiala spinifera CBS89968.</title>
        <authorList>
            <consortium name="The Broad Institute Genomics Platform"/>
            <person name="Cuomo C."/>
            <person name="de Hoog S."/>
            <person name="Gorbushina A."/>
            <person name="Stielow B."/>
            <person name="Teixiera M."/>
            <person name="Abouelleil A."/>
            <person name="Chapman S.B."/>
            <person name="Priest M."/>
            <person name="Young S.K."/>
            <person name="Wortman J."/>
            <person name="Nusbaum C."/>
            <person name="Birren B."/>
        </authorList>
    </citation>
    <scope>NUCLEOTIDE SEQUENCE [LARGE SCALE GENOMIC DNA]</scope>
    <source>
        <strain evidence="8 9">CBS 89968</strain>
    </source>
</reference>
<dbReference type="Gene3D" id="3.30.200.20">
    <property type="entry name" value="Phosphorylase Kinase, domain 1"/>
    <property type="match status" value="1"/>
</dbReference>
<dbReference type="InterPro" id="IPR000253">
    <property type="entry name" value="FHA_dom"/>
</dbReference>
<dbReference type="EMBL" id="KN847492">
    <property type="protein sequence ID" value="KIW20500.1"/>
    <property type="molecule type" value="Genomic_DNA"/>
</dbReference>
<dbReference type="Gene3D" id="1.10.510.10">
    <property type="entry name" value="Transferase(Phosphotransferase) domain 1"/>
    <property type="match status" value="1"/>
</dbReference>
<keyword evidence="5" id="KW-0418">Kinase</keyword>
<dbReference type="Gene3D" id="2.60.200.20">
    <property type="match status" value="1"/>
</dbReference>
<dbReference type="InterPro" id="IPR000719">
    <property type="entry name" value="Prot_kinase_dom"/>
</dbReference>
<keyword evidence="5" id="KW-0723">Serine/threonine-protein kinase</keyword>
<dbReference type="PROSITE" id="PS00107">
    <property type="entry name" value="PROTEIN_KINASE_ATP"/>
    <property type="match status" value="1"/>
</dbReference>
<dbReference type="CDD" id="cd22670">
    <property type="entry name" value="FHA_MEK1-like"/>
    <property type="match status" value="1"/>
</dbReference>
<evidence type="ECO:0000259" key="7">
    <source>
        <dbReference type="PROSITE" id="PS50011"/>
    </source>
</evidence>
<keyword evidence="3 4" id="KW-0067">ATP-binding</keyword>
<dbReference type="PROSITE" id="PS00108">
    <property type="entry name" value="PROTEIN_KINASE_ST"/>
    <property type="match status" value="1"/>
</dbReference>
<protein>
    <recommendedName>
        <fullName evidence="10">Serine/threonine protein kinase</fullName>
    </recommendedName>
</protein>
<evidence type="ECO:0000313" key="9">
    <source>
        <dbReference type="Proteomes" id="UP000053328"/>
    </source>
</evidence>
<dbReference type="SMART" id="SM00240">
    <property type="entry name" value="FHA"/>
    <property type="match status" value="1"/>
</dbReference>
<dbReference type="HOGENOM" id="CLU_000288_63_0_1"/>
<dbReference type="InterPro" id="IPR008984">
    <property type="entry name" value="SMAD_FHA_dom_sf"/>
</dbReference>
<comment type="similarity">
    <text evidence="1">Belongs to the protein kinase superfamily. CAMK Ser/Thr protein kinase family. CHEK2 subfamily.</text>
</comment>
<dbReference type="Pfam" id="PF00498">
    <property type="entry name" value="FHA"/>
    <property type="match status" value="1"/>
</dbReference>
<dbReference type="PROSITE" id="PS50011">
    <property type="entry name" value="PROTEIN_KINASE_DOM"/>
    <property type="match status" value="1"/>
</dbReference>
<dbReference type="GeneID" id="27328158"/>
<dbReference type="GO" id="GO:0005524">
    <property type="term" value="F:ATP binding"/>
    <property type="evidence" value="ECO:0007669"/>
    <property type="project" value="UniProtKB-UniRule"/>
</dbReference>
<feature type="domain" description="FHA" evidence="6">
    <location>
        <begin position="1"/>
        <end position="60"/>
    </location>
</feature>
<dbReference type="GO" id="GO:0004674">
    <property type="term" value="F:protein serine/threonine kinase activity"/>
    <property type="evidence" value="ECO:0007669"/>
    <property type="project" value="UniProtKB-KW"/>
</dbReference>
<name>A0A0D2BPS9_9EURO</name>
<keyword evidence="9" id="KW-1185">Reference proteome</keyword>
<proteinExistence type="inferred from homology"/>
<evidence type="ECO:0000313" key="8">
    <source>
        <dbReference type="EMBL" id="KIW20500.1"/>
    </source>
</evidence>
<dbReference type="PANTHER" id="PTHR24347">
    <property type="entry name" value="SERINE/THREONINE-PROTEIN KINASE"/>
    <property type="match status" value="1"/>
</dbReference>
<dbReference type="Pfam" id="PF00069">
    <property type="entry name" value="Pkinase"/>
    <property type="match status" value="1"/>
</dbReference>
<dbReference type="SUPFAM" id="SSF56112">
    <property type="entry name" value="Protein kinase-like (PK-like)"/>
    <property type="match status" value="1"/>
</dbReference>
<dbReference type="InterPro" id="IPR017441">
    <property type="entry name" value="Protein_kinase_ATP_BS"/>
</dbReference>
<keyword evidence="2 4" id="KW-0547">Nucleotide-binding</keyword>
<organism evidence="8 9">
    <name type="scientific">Exophiala spinifera</name>
    <dbReference type="NCBI Taxonomy" id="91928"/>
    <lineage>
        <taxon>Eukaryota</taxon>
        <taxon>Fungi</taxon>
        <taxon>Dikarya</taxon>
        <taxon>Ascomycota</taxon>
        <taxon>Pezizomycotina</taxon>
        <taxon>Eurotiomycetes</taxon>
        <taxon>Chaetothyriomycetidae</taxon>
        <taxon>Chaetothyriales</taxon>
        <taxon>Herpotrichiellaceae</taxon>
        <taxon>Exophiala</taxon>
    </lineage>
</organism>
<evidence type="ECO:0000256" key="3">
    <source>
        <dbReference type="ARBA" id="ARBA00022840"/>
    </source>
</evidence>
<feature type="domain" description="Protein kinase" evidence="7">
    <location>
        <begin position="113"/>
        <end position="420"/>
    </location>
</feature>
<dbReference type="InterPro" id="IPR011009">
    <property type="entry name" value="Kinase-like_dom_sf"/>
</dbReference>
<dbReference type="SUPFAM" id="SSF49879">
    <property type="entry name" value="SMAD/FHA domain"/>
    <property type="match status" value="1"/>
</dbReference>
<accession>A0A0D2BPS9</accession>
<evidence type="ECO:0000256" key="2">
    <source>
        <dbReference type="ARBA" id="ARBA00022741"/>
    </source>
</evidence>
<dbReference type="RefSeq" id="XP_016240716.1">
    <property type="nucleotide sequence ID" value="XM_016375440.1"/>
</dbReference>
<evidence type="ECO:0000256" key="5">
    <source>
        <dbReference type="RuleBase" id="RU000304"/>
    </source>
</evidence>
<evidence type="ECO:0008006" key="10">
    <source>
        <dbReference type="Google" id="ProtNLM"/>
    </source>
</evidence>
<dbReference type="VEuPathDB" id="FungiDB:PV08_01075"/>
<dbReference type="PROSITE" id="PS50006">
    <property type="entry name" value="FHA_DOMAIN"/>
    <property type="match status" value="1"/>
</dbReference>
<dbReference type="SMART" id="SM00220">
    <property type="entry name" value="S_TKc"/>
    <property type="match status" value="1"/>
</dbReference>
<evidence type="ECO:0000256" key="1">
    <source>
        <dbReference type="ARBA" id="ARBA00005575"/>
    </source>
</evidence>
<sequence length="476" mass="53870">MIIGRDNSRCQYIIEDPYISKRHVRLYTVVYEDDDLGGVETLVYVEDLSQNGTYWNGSTIGRGNGGYLLSDGDVLRLSRRTILTFHTVPNSSSNVNFDLTQEREMTLFRGEYVITDRLLGSGTFGRVFMAIEQHARAQVACKVVDLRKMTGGALRHGSPERPVPAEAVDIRVQRRQIKAWADQQKRENCLEGKLKLYFREIEILTSISHPNIIGVEKVYVTQNTIYMMQTLVTAGDLFSYIESKNGSLLEVEAAVIIRQILIALAFLHENNIVHRDIKPENILMTSLATGSRVVLTDFGAARRIANPRSRMQTALGTREYAAPEQSHNGKNGRAGYTRAVDMWSVGCVTVVLLTGGMAFSDPITNSYSESLAADCNLKSLQETPEWEKIRERPKDFISQLLVLDEAARPSAEEALKHSWFSNELHRTDFEELYQRTIKHWNPRVPKSPSIDFKGGGNCYKYMSSSSDPRDFSKRWL</sequence>
<gene>
    <name evidence="8" type="ORF">PV08_01075</name>
</gene>